<dbReference type="InterPro" id="IPR011989">
    <property type="entry name" value="ARM-like"/>
</dbReference>
<gene>
    <name evidence="1" type="ORF">QHF89_06355</name>
</gene>
<dbReference type="Gene3D" id="1.25.10.10">
    <property type="entry name" value="Leucine-rich Repeat Variant"/>
    <property type="match status" value="1"/>
</dbReference>
<name>A0ABT6NLB1_9BACT</name>
<keyword evidence="2" id="KW-1185">Reference proteome</keyword>
<evidence type="ECO:0000313" key="2">
    <source>
        <dbReference type="Proteomes" id="UP001160301"/>
    </source>
</evidence>
<proteinExistence type="predicted"/>
<dbReference type="RefSeq" id="WP_136971027.1">
    <property type="nucleotide sequence ID" value="NZ_JARZHI010000004.1"/>
</dbReference>
<evidence type="ECO:0000313" key="1">
    <source>
        <dbReference type="EMBL" id="MDI1429106.1"/>
    </source>
</evidence>
<accession>A0ABT6NLB1</accession>
<dbReference type="EMBL" id="JARZHI010000004">
    <property type="protein sequence ID" value="MDI1429106.1"/>
    <property type="molecule type" value="Genomic_DNA"/>
</dbReference>
<comment type="caution">
    <text evidence="1">The sequence shown here is derived from an EMBL/GenBank/DDBJ whole genome shotgun (WGS) entry which is preliminary data.</text>
</comment>
<dbReference type="InterPro" id="IPR016024">
    <property type="entry name" value="ARM-type_fold"/>
</dbReference>
<sequence>MTTFEEVLRGPMQEALDRALALPDHAWKATLVRPLTAALDAAEATRFAELERLVTAVQTVAQHATLLAANGYVDADTLDVFAAAHNACLVARGLVYPPQRAGAPHRANAGVLVAACERPTLREVERDSFDSSLWGAQASAQGAAENVEGPTDELDLPVPPKPLVALEEGKGTPISEESFYADVVASCMDRAAMLARHRTERPLEFRGEVEERLLQCVDAIASIGGPCVRLVLDAWKRSLESPSPWSTWAAVFTLACLSGGDTLDAMAHGLTALPPTATDHARAAAEALLVAPHPERNGVCRTLLVSPYPVVRAVGVLVLGRQNVLGVDEIRAFLLDPNSPVAAAAAEVVDALSAEDAARLVPLLGKCLGHPAPTVVWAAARAMLRAGHQEPYFELRDGGPRAARLQPFGAEIFVLAGDLSDRAALAACLARTPPSAATLSALARFGHAGTWSYLLRQLANEELADAAEAALVMLFGERVAPSLRQDAGAWRKAIEAMRLDSSIRYRSGERWTAERVAEACASGALDRIALERQLDELAVRAGIHAPANGAAWGKELDRALAGLVHAARERDHAAMRGTWWQVRRAV</sequence>
<dbReference type="Proteomes" id="UP001160301">
    <property type="component" value="Unassembled WGS sequence"/>
</dbReference>
<reference evidence="1 2" key="1">
    <citation type="submission" date="2023-04" db="EMBL/GenBank/DDBJ databases">
        <title>The genome sequence of Polyangium sorediatum DSM14670.</title>
        <authorList>
            <person name="Zhang X."/>
        </authorList>
    </citation>
    <scope>NUCLEOTIDE SEQUENCE [LARGE SCALE GENOMIC DNA]</scope>
    <source>
        <strain evidence="1 2">DSM 14670</strain>
    </source>
</reference>
<evidence type="ECO:0008006" key="3">
    <source>
        <dbReference type="Google" id="ProtNLM"/>
    </source>
</evidence>
<protein>
    <recommendedName>
        <fullName evidence="3">HEAT repeat domain-containing protein</fullName>
    </recommendedName>
</protein>
<dbReference type="SUPFAM" id="SSF48371">
    <property type="entry name" value="ARM repeat"/>
    <property type="match status" value="1"/>
</dbReference>
<organism evidence="1 2">
    <name type="scientific">Polyangium sorediatum</name>
    <dbReference type="NCBI Taxonomy" id="889274"/>
    <lineage>
        <taxon>Bacteria</taxon>
        <taxon>Pseudomonadati</taxon>
        <taxon>Myxococcota</taxon>
        <taxon>Polyangia</taxon>
        <taxon>Polyangiales</taxon>
        <taxon>Polyangiaceae</taxon>
        <taxon>Polyangium</taxon>
    </lineage>
</organism>